<evidence type="ECO:0000313" key="3">
    <source>
        <dbReference type="Proteomes" id="UP001212498"/>
    </source>
</evidence>
<reference evidence="2 3" key="1">
    <citation type="submission" date="2022-11" db="EMBL/GenBank/DDBJ databases">
        <title>Nonomuraea corallina sp. nov., a new species of the genus Nonomuraea isolated from sea side sediment in Thai sea.</title>
        <authorList>
            <person name="Ngamcharungchit C."/>
            <person name="Matsumoto A."/>
            <person name="Suriyachadkun C."/>
            <person name="Panbangred W."/>
            <person name="Inahashi Y."/>
            <person name="Intra B."/>
        </authorList>
    </citation>
    <scope>NUCLEOTIDE SEQUENCE [LARGE SCALE GENOMIC DNA]</scope>
    <source>
        <strain evidence="2 3">DSM 43553</strain>
    </source>
</reference>
<evidence type="ECO:0000259" key="1">
    <source>
        <dbReference type="SMART" id="SM00331"/>
    </source>
</evidence>
<dbReference type="EMBL" id="JAPNUD010000196">
    <property type="protein sequence ID" value="MDA0646444.1"/>
    <property type="molecule type" value="Genomic_DNA"/>
</dbReference>
<dbReference type="RefSeq" id="WP_219551180.1">
    <property type="nucleotide sequence ID" value="NZ_BAABFD010000007.1"/>
</dbReference>
<gene>
    <name evidence="2" type="ORF">OUY24_37945</name>
</gene>
<proteinExistence type="predicted"/>
<feature type="domain" description="PPM-type phosphatase" evidence="1">
    <location>
        <begin position="33"/>
        <end position="233"/>
    </location>
</feature>
<dbReference type="Pfam" id="PF07228">
    <property type="entry name" value="SpoIIE"/>
    <property type="match status" value="1"/>
</dbReference>
<protein>
    <submittedName>
        <fullName evidence="2">SpoIIE family protein phosphatase</fullName>
    </submittedName>
</protein>
<comment type="caution">
    <text evidence="2">The sequence shown here is derived from an EMBL/GenBank/DDBJ whole genome shotgun (WGS) entry which is preliminary data.</text>
</comment>
<organism evidence="2 3">
    <name type="scientific">Nonomuraea ferruginea</name>
    <dbReference type="NCBI Taxonomy" id="46174"/>
    <lineage>
        <taxon>Bacteria</taxon>
        <taxon>Bacillati</taxon>
        <taxon>Actinomycetota</taxon>
        <taxon>Actinomycetes</taxon>
        <taxon>Streptosporangiales</taxon>
        <taxon>Streptosporangiaceae</taxon>
        <taxon>Nonomuraea</taxon>
    </lineage>
</organism>
<evidence type="ECO:0000313" key="2">
    <source>
        <dbReference type="EMBL" id="MDA0646444.1"/>
    </source>
</evidence>
<dbReference type="Proteomes" id="UP001212498">
    <property type="component" value="Unassembled WGS sequence"/>
</dbReference>
<sequence>MTLISISILISCLSVMAVRGRRGPWPPGIPVARPRLSAAGGTYEGSNGRPSDVYVIQERLIAVADGGGRGRRGHTAAALALGAVVAARPQTAGTEEEDLGGCARAARDELALAERATGLDLIVLDAGERPRLRYAHVGGGAIWYCAKGGRPRRLTRPGDGPVGTAEPEVGSVPLHQGDRIVVVTDGVVTALGAERMTALFADGRSPASCLDQLYDEMSVVEPEEDATVLVADFVTA</sequence>
<keyword evidence="3" id="KW-1185">Reference proteome</keyword>
<name>A0ABT4TB03_9ACTN</name>
<accession>A0ABT4TB03</accession>
<dbReference type="InterPro" id="IPR001932">
    <property type="entry name" value="PPM-type_phosphatase-like_dom"/>
</dbReference>
<dbReference type="SMART" id="SM00331">
    <property type="entry name" value="PP2C_SIG"/>
    <property type="match status" value="1"/>
</dbReference>